<dbReference type="SUPFAM" id="SSF53649">
    <property type="entry name" value="Alkaline phosphatase-like"/>
    <property type="match status" value="1"/>
</dbReference>
<organism evidence="2 3">
    <name type="scientific">Methylomonas koyamae</name>
    <dbReference type="NCBI Taxonomy" id="702114"/>
    <lineage>
        <taxon>Bacteria</taxon>
        <taxon>Pseudomonadati</taxon>
        <taxon>Pseudomonadota</taxon>
        <taxon>Gammaproteobacteria</taxon>
        <taxon>Methylococcales</taxon>
        <taxon>Methylococcaceae</taxon>
        <taxon>Methylomonas</taxon>
    </lineage>
</organism>
<accession>A0AA91DCE8</accession>
<dbReference type="PANTHER" id="PTHR31956">
    <property type="entry name" value="NON-SPECIFIC PHOSPHOLIPASE C4-RELATED"/>
    <property type="match status" value="1"/>
</dbReference>
<dbReference type="AlphaFoldDB" id="A0AA91DCE8"/>
<evidence type="ECO:0008006" key="4">
    <source>
        <dbReference type="Google" id="ProtNLM"/>
    </source>
</evidence>
<dbReference type="Proteomes" id="UP000077734">
    <property type="component" value="Unassembled WGS sequence"/>
</dbReference>
<evidence type="ECO:0000313" key="2">
    <source>
        <dbReference type="EMBL" id="OAI25123.1"/>
    </source>
</evidence>
<gene>
    <name evidence="2" type="ORF">A1356_14155</name>
</gene>
<protein>
    <recommendedName>
        <fullName evidence="4">Acid phosphatase</fullName>
    </recommendedName>
</protein>
<name>A0AA91DCE8_9GAMM</name>
<dbReference type="PANTHER" id="PTHR31956:SF1">
    <property type="entry name" value="NON-SPECIFIC PHOSPHOLIPASE C1"/>
    <property type="match status" value="1"/>
</dbReference>
<evidence type="ECO:0000256" key="1">
    <source>
        <dbReference type="ARBA" id="ARBA00022801"/>
    </source>
</evidence>
<dbReference type="Gene3D" id="3.40.720.10">
    <property type="entry name" value="Alkaline Phosphatase, subunit A"/>
    <property type="match status" value="1"/>
</dbReference>
<keyword evidence="1" id="KW-0378">Hydrolase</keyword>
<dbReference type="Pfam" id="PF04185">
    <property type="entry name" value="Phosphoesterase"/>
    <property type="match status" value="1"/>
</dbReference>
<sequence>MADLKGNFPQVAFFKPVGSKNQHPGYSTIQDADAEVREVVEVIRNSSIWPSTAIIITYDEYGGLWDHVAPPVIDHWGPGTRIPAIVVSPFAKKGYVDHIVYDTTSILKLIETRFDLESLTDRDAKADDLRNAFNFK</sequence>
<dbReference type="InterPro" id="IPR017850">
    <property type="entry name" value="Alkaline_phosphatase_core_sf"/>
</dbReference>
<evidence type="ECO:0000313" key="3">
    <source>
        <dbReference type="Proteomes" id="UP000077734"/>
    </source>
</evidence>
<keyword evidence="3" id="KW-1185">Reference proteome</keyword>
<dbReference type="RefSeq" id="WP_064023691.1">
    <property type="nucleotide sequence ID" value="NZ_LUUL01000083.1"/>
</dbReference>
<reference evidence="2 3" key="1">
    <citation type="submission" date="2016-03" db="EMBL/GenBank/DDBJ databases">
        <authorList>
            <person name="Heylen K."/>
            <person name="De Vos P."/>
            <person name="Vekeman B."/>
        </authorList>
    </citation>
    <scope>NUCLEOTIDE SEQUENCE [LARGE SCALE GENOMIC DNA]</scope>
    <source>
        <strain evidence="2 3">R-49807</strain>
    </source>
</reference>
<dbReference type="InterPro" id="IPR007312">
    <property type="entry name" value="Phosphoesterase"/>
</dbReference>
<comment type="caution">
    <text evidence="2">The sequence shown here is derived from an EMBL/GenBank/DDBJ whole genome shotgun (WGS) entry which is preliminary data.</text>
</comment>
<dbReference type="GO" id="GO:0009395">
    <property type="term" value="P:phospholipid catabolic process"/>
    <property type="evidence" value="ECO:0007669"/>
    <property type="project" value="TreeGrafter"/>
</dbReference>
<proteinExistence type="predicted"/>
<dbReference type="EMBL" id="LUUL01000083">
    <property type="protein sequence ID" value="OAI25123.1"/>
    <property type="molecule type" value="Genomic_DNA"/>
</dbReference>
<dbReference type="GO" id="GO:0042578">
    <property type="term" value="F:phosphoric ester hydrolase activity"/>
    <property type="evidence" value="ECO:0007669"/>
    <property type="project" value="UniProtKB-ARBA"/>
</dbReference>